<dbReference type="AlphaFoldDB" id="A0A1X7HNG7"/>
<name>A0A1X7HNG7_9BACL</name>
<dbReference type="STRING" id="1313296.SAMN05661091_4775"/>
<evidence type="ECO:0000313" key="1">
    <source>
        <dbReference type="EMBL" id="SMF89785.1"/>
    </source>
</evidence>
<sequence>MNGPPRHGTFREYVQSIQAYGCTTQIDHDKGHKRQGSRSIFLLLLYEMVQQDTSFATGAAHADISVTELTLS</sequence>
<accession>A0A1X7HNG7</accession>
<organism evidence="1 2">
    <name type="scientific">Paenibacillus uliginis N3/975</name>
    <dbReference type="NCBI Taxonomy" id="1313296"/>
    <lineage>
        <taxon>Bacteria</taxon>
        <taxon>Bacillati</taxon>
        <taxon>Bacillota</taxon>
        <taxon>Bacilli</taxon>
        <taxon>Bacillales</taxon>
        <taxon>Paenibacillaceae</taxon>
        <taxon>Paenibacillus</taxon>
    </lineage>
</organism>
<protein>
    <submittedName>
        <fullName evidence="1">Uncharacterized protein</fullName>
    </submittedName>
</protein>
<dbReference type="Proteomes" id="UP000192940">
    <property type="component" value="Chromosome I"/>
</dbReference>
<evidence type="ECO:0000313" key="2">
    <source>
        <dbReference type="Proteomes" id="UP000192940"/>
    </source>
</evidence>
<dbReference type="RefSeq" id="WP_208915486.1">
    <property type="nucleotide sequence ID" value="NZ_LT840184.1"/>
</dbReference>
<keyword evidence="2" id="KW-1185">Reference proteome</keyword>
<reference evidence="1 2" key="1">
    <citation type="submission" date="2017-04" db="EMBL/GenBank/DDBJ databases">
        <authorList>
            <person name="Afonso C.L."/>
            <person name="Miller P.J."/>
            <person name="Scott M.A."/>
            <person name="Spackman E."/>
            <person name="Goraichik I."/>
            <person name="Dimitrov K.M."/>
            <person name="Suarez D.L."/>
            <person name="Swayne D.E."/>
        </authorList>
    </citation>
    <scope>NUCLEOTIDE SEQUENCE [LARGE SCALE GENOMIC DNA]</scope>
    <source>
        <strain evidence="1 2">N3/975</strain>
    </source>
</reference>
<dbReference type="EMBL" id="LT840184">
    <property type="protein sequence ID" value="SMF89785.1"/>
    <property type="molecule type" value="Genomic_DNA"/>
</dbReference>
<proteinExistence type="predicted"/>
<gene>
    <name evidence="1" type="ORF">SAMN05661091_4775</name>
</gene>